<feature type="transmembrane region" description="Helical" evidence="6">
    <location>
        <begin position="242"/>
        <end position="261"/>
    </location>
</feature>
<feature type="transmembrane region" description="Helical" evidence="6">
    <location>
        <begin position="337"/>
        <end position="356"/>
    </location>
</feature>
<dbReference type="OrthoDB" id="3936150at2759"/>
<dbReference type="VEuPathDB" id="FungiDB:LEMA_P002200.1"/>
<dbReference type="SUPFAM" id="SSF103473">
    <property type="entry name" value="MFS general substrate transporter"/>
    <property type="match status" value="1"/>
</dbReference>
<dbReference type="GO" id="GO:0015606">
    <property type="term" value="F:spermidine transmembrane transporter activity"/>
    <property type="evidence" value="ECO:0007669"/>
    <property type="project" value="TreeGrafter"/>
</dbReference>
<feature type="domain" description="Major facilitator superfamily (MFS) profile" evidence="7">
    <location>
        <begin position="88"/>
        <end position="467"/>
    </location>
</feature>
<dbReference type="GO" id="GO:0140115">
    <property type="term" value="P:export across plasma membrane"/>
    <property type="evidence" value="ECO:0007669"/>
    <property type="project" value="UniProtKB-ARBA"/>
</dbReference>
<feature type="compositionally biased region" description="Basic and acidic residues" evidence="5">
    <location>
        <begin position="18"/>
        <end position="27"/>
    </location>
</feature>
<feature type="transmembrane region" description="Helical" evidence="6">
    <location>
        <begin position="215"/>
        <end position="235"/>
    </location>
</feature>
<feature type="transmembrane region" description="Helical" evidence="6">
    <location>
        <begin position="401"/>
        <end position="423"/>
    </location>
</feature>
<evidence type="ECO:0000256" key="3">
    <source>
        <dbReference type="ARBA" id="ARBA00022989"/>
    </source>
</evidence>
<dbReference type="Gene3D" id="1.20.1250.20">
    <property type="entry name" value="MFS general substrate transporter like domains"/>
    <property type="match status" value="2"/>
</dbReference>
<dbReference type="AlphaFoldDB" id="E5ADZ4"/>
<dbReference type="Proteomes" id="UP000002668">
    <property type="component" value="Genome"/>
</dbReference>
<dbReference type="STRING" id="985895.E5ADZ4"/>
<feature type="transmembrane region" description="Helical" evidence="6">
    <location>
        <begin position="429"/>
        <end position="451"/>
    </location>
</feature>
<dbReference type="Pfam" id="PF07690">
    <property type="entry name" value="MFS_1"/>
    <property type="match status" value="1"/>
</dbReference>
<keyword evidence="4 6" id="KW-0472">Membrane</keyword>
<feature type="region of interest" description="Disordered" evidence="5">
    <location>
        <begin position="1"/>
        <end position="72"/>
    </location>
</feature>
<organism evidence="8 9">
    <name type="scientific">Leptosphaeria maculans (strain JN3 / isolate v23.1.3 / race Av1-4-5-6-7-8)</name>
    <name type="common">Blackleg fungus</name>
    <name type="synonym">Phoma lingam</name>
    <dbReference type="NCBI Taxonomy" id="985895"/>
    <lineage>
        <taxon>Eukaryota</taxon>
        <taxon>Fungi</taxon>
        <taxon>Dikarya</taxon>
        <taxon>Ascomycota</taxon>
        <taxon>Pezizomycotina</taxon>
        <taxon>Dothideomycetes</taxon>
        <taxon>Pleosporomycetidae</taxon>
        <taxon>Pleosporales</taxon>
        <taxon>Pleosporineae</taxon>
        <taxon>Leptosphaeriaceae</taxon>
        <taxon>Plenodomus</taxon>
        <taxon>Plenodomus lingam/Leptosphaeria maculans species complex</taxon>
    </lineage>
</organism>
<feature type="compositionally biased region" description="Polar residues" evidence="5">
    <location>
        <begin position="28"/>
        <end position="72"/>
    </location>
</feature>
<dbReference type="InterPro" id="IPR020846">
    <property type="entry name" value="MFS_dom"/>
</dbReference>
<feature type="transmembrane region" description="Helical" evidence="6">
    <location>
        <begin position="362"/>
        <end position="389"/>
    </location>
</feature>
<keyword evidence="3 6" id="KW-1133">Transmembrane helix</keyword>
<protein>
    <submittedName>
        <fullName evidence="8">Similar to MFS multidrug transporter</fullName>
    </submittedName>
</protein>
<dbReference type="InterPro" id="IPR005829">
    <property type="entry name" value="Sugar_transporter_CS"/>
</dbReference>
<keyword evidence="9" id="KW-1185">Reference proteome</keyword>
<feature type="transmembrane region" description="Helical" evidence="6">
    <location>
        <begin position="153"/>
        <end position="171"/>
    </location>
</feature>
<dbReference type="GO" id="GO:0005886">
    <property type="term" value="C:plasma membrane"/>
    <property type="evidence" value="ECO:0007669"/>
    <property type="project" value="TreeGrafter"/>
</dbReference>
<evidence type="ECO:0000313" key="9">
    <source>
        <dbReference type="Proteomes" id="UP000002668"/>
    </source>
</evidence>
<feature type="transmembrane region" description="Helical" evidence="6">
    <location>
        <begin position="122"/>
        <end position="141"/>
    </location>
</feature>
<dbReference type="PROSITE" id="PS50850">
    <property type="entry name" value="MFS"/>
    <property type="match status" value="1"/>
</dbReference>
<dbReference type="InterPro" id="IPR036259">
    <property type="entry name" value="MFS_trans_sf"/>
</dbReference>
<dbReference type="GO" id="GO:0000297">
    <property type="term" value="F:spermine transmembrane transporter activity"/>
    <property type="evidence" value="ECO:0007669"/>
    <property type="project" value="TreeGrafter"/>
</dbReference>
<feature type="transmembrane region" description="Helical" evidence="6">
    <location>
        <begin position="290"/>
        <end position="311"/>
    </location>
</feature>
<evidence type="ECO:0000256" key="5">
    <source>
        <dbReference type="SAM" id="MobiDB-lite"/>
    </source>
</evidence>
<sequence length="467" mass="50640">MSHLSKQPVDASMGASENHQRLCEKSSTESSHGHSQLQPSLLPQDTHSVKPQTLDTTTTKQPPIATNWTGTNDMDNPHNWSTWKRSYHIIIPALFGFAVTFGTSVYTPALPDIMRDFNVSRTLALLGLTVYTIGLALGPILTAPLSERYGRKIIYMVHSPIFMLFTLGAGFSKNFASLCVCRLLAGASGSPGLAVGAGTNADLFPPHQRAVTTSLFLMAPFAGPALGPVVGGFIAQYKSWQWTQWSMIFITLAITLAGLPMQETFKPVILARRAKKAGISLPVKPPQSQAGLTFIVIGIGVLLGGLTSILIDRTVYQRKYKHAITAGKQIVEPEHRLYSAMIGGTGVVVGLFWFGWCADRDVHWAITLLGAVPFAWGNVCLFASSALYLTDVYGFQYGASAMAANGIARYTLGGIFPLFTVQMYEALGIGWATSLLGFLALAMIPIPFIFFKYGRAIRAKSKYPVVI</sequence>
<evidence type="ECO:0000256" key="2">
    <source>
        <dbReference type="ARBA" id="ARBA00022692"/>
    </source>
</evidence>
<comment type="subcellular location">
    <subcellularLocation>
        <location evidence="1">Membrane</location>
        <topology evidence="1">Multi-pass membrane protein</topology>
    </subcellularLocation>
</comment>
<proteinExistence type="predicted"/>
<dbReference type="GO" id="GO:0042908">
    <property type="term" value="P:xenobiotic transport"/>
    <property type="evidence" value="ECO:0007669"/>
    <property type="project" value="UniProtKB-ARBA"/>
</dbReference>
<dbReference type="OMA" id="FAVGNIM"/>
<dbReference type="CDD" id="cd17323">
    <property type="entry name" value="MFS_Tpo1_MDR_like"/>
    <property type="match status" value="1"/>
</dbReference>
<dbReference type="PANTHER" id="PTHR23502">
    <property type="entry name" value="MAJOR FACILITATOR SUPERFAMILY"/>
    <property type="match status" value="1"/>
</dbReference>
<keyword evidence="2 6" id="KW-0812">Transmembrane</keyword>
<dbReference type="HOGENOM" id="CLU_008455_11_3_1"/>
<dbReference type="PROSITE" id="PS00216">
    <property type="entry name" value="SUGAR_TRANSPORT_1"/>
    <property type="match status" value="1"/>
</dbReference>
<dbReference type="InParanoid" id="E5ADZ4"/>
<accession>E5ADZ4</accession>
<dbReference type="FunCoup" id="E5ADZ4">
    <property type="interactions" value="25"/>
</dbReference>
<feature type="transmembrane region" description="Helical" evidence="6">
    <location>
        <begin position="89"/>
        <end position="110"/>
    </location>
</feature>
<dbReference type="InterPro" id="IPR011701">
    <property type="entry name" value="MFS"/>
</dbReference>
<name>E5ADZ4_LEPMJ</name>
<evidence type="ECO:0000313" key="8">
    <source>
        <dbReference type="EMBL" id="CBY01433.1"/>
    </source>
</evidence>
<dbReference type="eggNOG" id="KOG0255">
    <property type="taxonomic scope" value="Eukaryota"/>
</dbReference>
<dbReference type="PANTHER" id="PTHR23502:SF182">
    <property type="entry name" value="POLYAMINE TRANSPORTER, PUTATIVE-RELATED"/>
    <property type="match status" value="1"/>
</dbReference>
<evidence type="ECO:0000256" key="6">
    <source>
        <dbReference type="SAM" id="Phobius"/>
    </source>
</evidence>
<reference evidence="9" key="1">
    <citation type="journal article" date="2011" name="Nat. Commun.">
        <title>Effector diversification within compartments of the Leptosphaeria maculans genome affected by Repeat-Induced Point mutations.</title>
        <authorList>
            <person name="Rouxel T."/>
            <person name="Grandaubert J."/>
            <person name="Hane J.K."/>
            <person name="Hoede C."/>
            <person name="van de Wouw A.P."/>
            <person name="Couloux A."/>
            <person name="Dominguez V."/>
            <person name="Anthouard V."/>
            <person name="Bally P."/>
            <person name="Bourras S."/>
            <person name="Cozijnsen A.J."/>
            <person name="Ciuffetti L.M."/>
            <person name="Degrave A."/>
            <person name="Dilmaghani A."/>
            <person name="Duret L."/>
            <person name="Fudal I."/>
            <person name="Goodwin S.B."/>
            <person name="Gout L."/>
            <person name="Glaser N."/>
            <person name="Linglin J."/>
            <person name="Kema G.H.J."/>
            <person name="Lapalu N."/>
            <person name="Lawrence C.B."/>
            <person name="May K."/>
            <person name="Meyer M."/>
            <person name="Ollivier B."/>
            <person name="Poulain J."/>
            <person name="Schoch C.L."/>
            <person name="Simon A."/>
            <person name="Spatafora J.W."/>
            <person name="Stachowiak A."/>
            <person name="Turgeon B.G."/>
            <person name="Tyler B.M."/>
            <person name="Vincent D."/>
            <person name="Weissenbach J."/>
            <person name="Amselem J."/>
            <person name="Quesneville H."/>
            <person name="Oliver R.P."/>
            <person name="Wincker P."/>
            <person name="Balesdent M.-H."/>
            <person name="Howlett B.J."/>
        </authorList>
    </citation>
    <scope>NUCLEOTIDE SEQUENCE [LARGE SCALE GENOMIC DNA]</scope>
    <source>
        <strain evidence="9">JN3 / isolate v23.1.3 / race Av1-4-5-6-7-8</strain>
    </source>
</reference>
<evidence type="ECO:0000256" key="1">
    <source>
        <dbReference type="ARBA" id="ARBA00004141"/>
    </source>
</evidence>
<dbReference type="EMBL" id="FP929139">
    <property type="protein sequence ID" value="CBY01433.1"/>
    <property type="molecule type" value="Genomic_DNA"/>
</dbReference>
<evidence type="ECO:0000259" key="7">
    <source>
        <dbReference type="PROSITE" id="PS50850"/>
    </source>
</evidence>
<evidence type="ECO:0000256" key="4">
    <source>
        <dbReference type="ARBA" id="ARBA00023136"/>
    </source>
</evidence>
<gene>
    <name evidence="8" type="ORF">LEMA_P002200.1</name>
</gene>